<dbReference type="SUPFAM" id="SSF52833">
    <property type="entry name" value="Thioredoxin-like"/>
    <property type="match status" value="1"/>
</dbReference>
<sequence>MALISARSAPAVRRVLTLLVLAAAALSFSFARGSEEDTTETLELFSEGTSTVYTLPDSVITLSDITFEGYLFPKKQTTLRAFLAVLYSPWCPHCKTLLPGFINASRQLDLLGIPHSSFAVCDVQKNRKVLEYFQVSKFPLLVYTTGKGRQWHTYEGVYTQEAFMQFSAYLQRALDTGSFSEDVTDVVRFSEVEAASGSLRVPCYVYVPSTSPSRPENQRTASWSQAVDGAASVSNIRFSVIYEATQAEDWAEHASSTYKTVVEIAKACVAAGKANGPDGEVLVVHTDRYRLPKCFVGVWVEKRKDAPEEVAFSMSVKLEYFLALHGFHAVEDAAASMFDTLAHMPKNYLGVILSPDPIDASDKKFVPVLREITQEENDILERQHGGDISVDVEVSAPRVSWSFIDAVSYEVWRTHYAVEVEDLPAIVIIDTKRDRFYKMSTRVPRFQAIKLDTPWRIGGEQHLLIQQFARDVLADVYKAEKLSFAGRVAEFLSHYPGFSLLYKALNYEDFVFDVVVMVLGFFCFLMFLAVVVEPLSEKYAERQKHQQPKAKSD</sequence>
<dbReference type="Proteomes" id="UP000038009">
    <property type="component" value="Unassembled WGS sequence"/>
</dbReference>
<evidence type="ECO:0000259" key="3">
    <source>
        <dbReference type="PROSITE" id="PS51352"/>
    </source>
</evidence>
<feature type="transmembrane region" description="Helical" evidence="1">
    <location>
        <begin position="510"/>
        <end position="532"/>
    </location>
</feature>
<dbReference type="InterPro" id="IPR036249">
    <property type="entry name" value="Thioredoxin-like_sf"/>
</dbReference>
<dbReference type="PROSITE" id="PS51352">
    <property type="entry name" value="THIOREDOXIN_2"/>
    <property type="match status" value="1"/>
</dbReference>
<dbReference type="EMBL" id="LJSK01000111">
    <property type="protein sequence ID" value="KPI86903.1"/>
    <property type="molecule type" value="Genomic_DNA"/>
</dbReference>
<protein>
    <recommendedName>
        <fullName evidence="3">Thioredoxin domain-containing protein</fullName>
    </recommendedName>
</protein>
<dbReference type="AlphaFoldDB" id="A0A0N1HYT4"/>
<keyword evidence="1" id="KW-1133">Transmembrane helix</keyword>
<gene>
    <name evidence="4" type="ORF">ABL78_4037</name>
</gene>
<dbReference type="GO" id="GO:0034976">
    <property type="term" value="P:response to endoplasmic reticulum stress"/>
    <property type="evidence" value="ECO:0007669"/>
    <property type="project" value="TreeGrafter"/>
</dbReference>
<dbReference type="InterPro" id="IPR017937">
    <property type="entry name" value="Thioredoxin_CS"/>
</dbReference>
<feature type="chain" id="PRO_5005873617" description="Thioredoxin domain-containing protein" evidence="2">
    <location>
        <begin position="34"/>
        <end position="553"/>
    </location>
</feature>
<evidence type="ECO:0000313" key="4">
    <source>
        <dbReference type="EMBL" id="KPI86903.1"/>
    </source>
</evidence>
<feature type="signal peptide" evidence="2">
    <location>
        <begin position="1"/>
        <end position="33"/>
    </location>
</feature>
<dbReference type="GO" id="GO:0015035">
    <property type="term" value="F:protein-disulfide reductase activity"/>
    <property type="evidence" value="ECO:0007669"/>
    <property type="project" value="TreeGrafter"/>
</dbReference>
<dbReference type="PANTHER" id="PTHR45815">
    <property type="entry name" value="PROTEIN DISULFIDE-ISOMERASE A6"/>
    <property type="match status" value="1"/>
</dbReference>
<evidence type="ECO:0000256" key="2">
    <source>
        <dbReference type="SAM" id="SignalP"/>
    </source>
</evidence>
<dbReference type="Pfam" id="PF00085">
    <property type="entry name" value="Thioredoxin"/>
    <property type="match status" value="1"/>
</dbReference>
<name>A0A0N1HYT4_LEPSE</name>
<proteinExistence type="predicted"/>
<keyword evidence="2" id="KW-0732">Signal</keyword>
<dbReference type="PROSITE" id="PS00194">
    <property type="entry name" value="THIOREDOXIN_1"/>
    <property type="match status" value="1"/>
</dbReference>
<dbReference type="VEuPathDB" id="TriTrypDB:Lsey_0111_0180"/>
<dbReference type="GO" id="GO:0005788">
    <property type="term" value="C:endoplasmic reticulum lumen"/>
    <property type="evidence" value="ECO:0007669"/>
    <property type="project" value="TreeGrafter"/>
</dbReference>
<dbReference type="PANTHER" id="PTHR45815:SF3">
    <property type="entry name" value="PROTEIN DISULFIDE-ISOMERASE A6"/>
    <property type="match status" value="1"/>
</dbReference>
<keyword evidence="1" id="KW-0812">Transmembrane</keyword>
<comment type="caution">
    <text evidence="4">The sequence shown here is derived from an EMBL/GenBank/DDBJ whole genome shotgun (WGS) entry which is preliminary data.</text>
</comment>
<keyword evidence="1" id="KW-0472">Membrane</keyword>
<evidence type="ECO:0000313" key="5">
    <source>
        <dbReference type="Proteomes" id="UP000038009"/>
    </source>
</evidence>
<dbReference type="InterPro" id="IPR013766">
    <property type="entry name" value="Thioredoxin_domain"/>
</dbReference>
<keyword evidence="5" id="KW-1185">Reference proteome</keyword>
<dbReference type="Gene3D" id="3.40.30.10">
    <property type="entry name" value="Glutaredoxin"/>
    <property type="match status" value="1"/>
</dbReference>
<dbReference type="CDD" id="cd02961">
    <property type="entry name" value="PDI_a_family"/>
    <property type="match status" value="1"/>
</dbReference>
<feature type="domain" description="Thioredoxin" evidence="3">
    <location>
        <begin position="19"/>
        <end position="172"/>
    </location>
</feature>
<organism evidence="4 5">
    <name type="scientific">Leptomonas seymouri</name>
    <dbReference type="NCBI Taxonomy" id="5684"/>
    <lineage>
        <taxon>Eukaryota</taxon>
        <taxon>Discoba</taxon>
        <taxon>Euglenozoa</taxon>
        <taxon>Kinetoplastea</taxon>
        <taxon>Metakinetoplastina</taxon>
        <taxon>Trypanosomatida</taxon>
        <taxon>Trypanosomatidae</taxon>
        <taxon>Leishmaniinae</taxon>
        <taxon>Leptomonas</taxon>
    </lineage>
</organism>
<dbReference type="OrthoDB" id="74910at2759"/>
<reference evidence="4 5" key="1">
    <citation type="journal article" date="2015" name="PLoS Pathog.">
        <title>Leptomonas seymouri: Adaptations to the Dixenous Life Cycle Analyzed by Genome Sequencing, Transcriptome Profiling and Co-infection with Leishmania donovani.</title>
        <authorList>
            <person name="Kraeva N."/>
            <person name="Butenko A."/>
            <person name="Hlavacova J."/>
            <person name="Kostygov A."/>
            <person name="Myskova J."/>
            <person name="Grybchuk D."/>
            <person name="Lestinova T."/>
            <person name="Votypka J."/>
            <person name="Volf P."/>
            <person name="Opperdoes F."/>
            <person name="Flegontov P."/>
            <person name="Lukes J."/>
            <person name="Yurchenko V."/>
        </authorList>
    </citation>
    <scope>NUCLEOTIDE SEQUENCE [LARGE SCALE GENOMIC DNA]</scope>
    <source>
        <strain evidence="4 5">ATCC 30220</strain>
    </source>
</reference>
<dbReference type="OMA" id="IDTKRDR"/>
<accession>A0A0N1HYT4</accession>
<evidence type="ECO:0000256" key="1">
    <source>
        <dbReference type="SAM" id="Phobius"/>
    </source>
</evidence>